<accession>A0A0C9YLL7</accession>
<dbReference type="Proteomes" id="UP000054018">
    <property type="component" value="Unassembled WGS sequence"/>
</dbReference>
<gene>
    <name evidence="1" type="ORF">PISMIDRAFT_685132</name>
</gene>
<dbReference type="AlphaFoldDB" id="A0A0C9YLL7"/>
<organism evidence="1 2">
    <name type="scientific">Pisolithus microcarpus 441</name>
    <dbReference type="NCBI Taxonomy" id="765257"/>
    <lineage>
        <taxon>Eukaryota</taxon>
        <taxon>Fungi</taxon>
        <taxon>Dikarya</taxon>
        <taxon>Basidiomycota</taxon>
        <taxon>Agaricomycotina</taxon>
        <taxon>Agaricomycetes</taxon>
        <taxon>Agaricomycetidae</taxon>
        <taxon>Boletales</taxon>
        <taxon>Sclerodermatineae</taxon>
        <taxon>Pisolithaceae</taxon>
        <taxon>Pisolithus</taxon>
    </lineage>
</organism>
<dbReference type="OrthoDB" id="9977870at2759"/>
<sequence length="61" mass="6651">MFYPNGLREIRGVLDARCWFVIGVAGIGSRRSVDIVGKVCSSHLSPFLVHVILGDMFACAI</sequence>
<reference evidence="2" key="2">
    <citation type="submission" date="2015-01" db="EMBL/GenBank/DDBJ databases">
        <title>Evolutionary Origins and Diversification of the Mycorrhizal Mutualists.</title>
        <authorList>
            <consortium name="DOE Joint Genome Institute"/>
            <consortium name="Mycorrhizal Genomics Consortium"/>
            <person name="Kohler A."/>
            <person name="Kuo A."/>
            <person name="Nagy L.G."/>
            <person name="Floudas D."/>
            <person name="Copeland A."/>
            <person name="Barry K.W."/>
            <person name="Cichocki N."/>
            <person name="Veneault-Fourrey C."/>
            <person name="LaButti K."/>
            <person name="Lindquist E.A."/>
            <person name="Lipzen A."/>
            <person name="Lundell T."/>
            <person name="Morin E."/>
            <person name="Murat C."/>
            <person name="Riley R."/>
            <person name="Ohm R."/>
            <person name="Sun H."/>
            <person name="Tunlid A."/>
            <person name="Henrissat B."/>
            <person name="Grigoriev I.V."/>
            <person name="Hibbett D.S."/>
            <person name="Martin F."/>
        </authorList>
    </citation>
    <scope>NUCLEOTIDE SEQUENCE [LARGE SCALE GENOMIC DNA]</scope>
    <source>
        <strain evidence="2">441</strain>
    </source>
</reference>
<reference evidence="1 2" key="1">
    <citation type="submission" date="2014-04" db="EMBL/GenBank/DDBJ databases">
        <authorList>
            <consortium name="DOE Joint Genome Institute"/>
            <person name="Kuo A."/>
            <person name="Kohler A."/>
            <person name="Costa M.D."/>
            <person name="Nagy L.G."/>
            <person name="Floudas D."/>
            <person name="Copeland A."/>
            <person name="Barry K.W."/>
            <person name="Cichocki N."/>
            <person name="Veneault-Fourrey C."/>
            <person name="LaButti K."/>
            <person name="Lindquist E.A."/>
            <person name="Lipzen A."/>
            <person name="Lundell T."/>
            <person name="Morin E."/>
            <person name="Murat C."/>
            <person name="Sun H."/>
            <person name="Tunlid A."/>
            <person name="Henrissat B."/>
            <person name="Grigoriev I.V."/>
            <person name="Hibbett D.S."/>
            <person name="Martin F."/>
            <person name="Nordberg H.P."/>
            <person name="Cantor M.N."/>
            <person name="Hua S.X."/>
        </authorList>
    </citation>
    <scope>NUCLEOTIDE SEQUENCE [LARGE SCALE GENOMIC DNA]</scope>
    <source>
        <strain evidence="1 2">441</strain>
    </source>
</reference>
<dbReference type="EMBL" id="KN833824">
    <property type="protein sequence ID" value="KIK17551.1"/>
    <property type="molecule type" value="Genomic_DNA"/>
</dbReference>
<evidence type="ECO:0000313" key="1">
    <source>
        <dbReference type="EMBL" id="KIK17551.1"/>
    </source>
</evidence>
<protein>
    <submittedName>
        <fullName evidence="1">Uncharacterized protein</fullName>
    </submittedName>
</protein>
<proteinExistence type="predicted"/>
<dbReference type="HOGENOM" id="CLU_2923526_0_0_1"/>
<name>A0A0C9YLL7_9AGAM</name>
<evidence type="ECO:0000313" key="2">
    <source>
        <dbReference type="Proteomes" id="UP000054018"/>
    </source>
</evidence>
<keyword evidence="2" id="KW-1185">Reference proteome</keyword>